<proteinExistence type="predicted"/>
<name>A0ABQ5K7H7_9EUKA</name>
<evidence type="ECO:0000313" key="1">
    <source>
        <dbReference type="EMBL" id="GKT27394.1"/>
    </source>
</evidence>
<gene>
    <name evidence="1" type="ORF">ADUPG1_000024</name>
</gene>
<accession>A0ABQ5K7H7</accession>
<evidence type="ECO:0000313" key="2">
    <source>
        <dbReference type="Proteomes" id="UP001057375"/>
    </source>
</evidence>
<dbReference type="EMBL" id="BQXS01000010">
    <property type="protein sequence ID" value="GKT27394.1"/>
    <property type="molecule type" value="Genomic_DNA"/>
</dbReference>
<comment type="caution">
    <text evidence="1">The sequence shown here is derived from an EMBL/GenBank/DDBJ whole genome shotgun (WGS) entry which is preliminary data.</text>
</comment>
<protein>
    <submittedName>
        <fullName evidence="1">Uncharacterized protein</fullName>
    </submittedName>
</protein>
<sequence length="298" mass="34355">MIIVEFKLNIWHKIKSSSSKPIGGEKGKKNDISIVISSDDNVKQKLWSEIPNEWLPDHFFDEGEKSCLTLKRGFIVLFSCSNSSAKEDFLDIDFTKISRWNKRLVRMDILQSGYEKSGKRRSLSHLDIDRELKDHLHSLASIRASEDFDIDEHWWQTCLRYPNAVPPSSASYVPPGYYDPLIGPPPPLGRWVGNRKKHKARKKFDGKWRLTGISHSEDYVDAETDAYLKIHGYSGEYRFGYCRGEIHNFKNDGDKMEFIYEGFDELDEDEGDGTCVLEKDGTLRIEFGNGCTFSAHRM</sequence>
<dbReference type="Proteomes" id="UP001057375">
    <property type="component" value="Unassembled WGS sequence"/>
</dbReference>
<reference evidence="1" key="1">
    <citation type="submission" date="2022-03" db="EMBL/GenBank/DDBJ databases">
        <title>Draft genome sequence of Aduncisulcus paluster, a free-living microaerophilic Fornicata.</title>
        <authorList>
            <person name="Yuyama I."/>
            <person name="Kume K."/>
            <person name="Tamura T."/>
            <person name="Inagaki Y."/>
            <person name="Hashimoto T."/>
        </authorList>
    </citation>
    <scope>NUCLEOTIDE SEQUENCE</scope>
    <source>
        <strain evidence="1">NY0171</strain>
    </source>
</reference>
<keyword evidence="2" id="KW-1185">Reference proteome</keyword>
<organism evidence="1 2">
    <name type="scientific">Aduncisulcus paluster</name>
    <dbReference type="NCBI Taxonomy" id="2918883"/>
    <lineage>
        <taxon>Eukaryota</taxon>
        <taxon>Metamonada</taxon>
        <taxon>Carpediemonas-like organisms</taxon>
        <taxon>Aduncisulcus</taxon>
    </lineage>
</organism>